<dbReference type="GO" id="GO:0046872">
    <property type="term" value="F:metal ion binding"/>
    <property type="evidence" value="ECO:0007669"/>
    <property type="project" value="UniProtKB-KW"/>
</dbReference>
<dbReference type="Gene3D" id="3.90.79.10">
    <property type="entry name" value="Nucleoside Triphosphate Pyrophosphohydrolase"/>
    <property type="match status" value="1"/>
</dbReference>
<evidence type="ECO:0000256" key="1">
    <source>
        <dbReference type="ARBA" id="ARBA00001946"/>
    </source>
</evidence>
<reference evidence="11 12" key="1">
    <citation type="submission" date="2006-10" db="EMBL/GenBank/DDBJ databases">
        <title>The Genome Sequence of Batrachochytrium dendrobatidis JEL423.</title>
        <authorList>
            <consortium name="The Broad Institute Genome Sequencing Platform"/>
            <person name="Birren B."/>
            <person name="Lander E."/>
            <person name="Galagan J."/>
            <person name="Cuomo C."/>
            <person name="Devon K."/>
            <person name="Jaffe D."/>
            <person name="Butler J."/>
            <person name="Alvarez P."/>
            <person name="Gnerre S."/>
            <person name="Grabherr M."/>
            <person name="Kleber M."/>
            <person name="Mauceli E."/>
            <person name="Brockman W."/>
            <person name="Young S."/>
            <person name="LaButti K."/>
            <person name="Sykes S."/>
            <person name="DeCaprio D."/>
            <person name="Crawford M."/>
            <person name="Koehrsen M."/>
            <person name="Engels R."/>
            <person name="Montgomery P."/>
            <person name="Pearson M."/>
            <person name="Howarth C."/>
            <person name="Larson L."/>
            <person name="White J."/>
            <person name="O'Leary S."/>
            <person name="Kodira C."/>
            <person name="Zeng Q."/>
            <person name="Yandava C."/>
            <person name="Alvarado L."/>
            <person name="Longcore J."/>
            <person name="James T."/>
        </authorList>
    </citation>
    <scope>NUCLEOTIDE SEQUENCE [LARGE SCALE GENOMIC DNA]</scope>
    <source>
        <strain evidence="11 12">JEL423</strain>
    </source>
</reference>
<evidence type="ECO:0000313" key="11">
    <source>
        <dbReference type="EMBL" id="OAJ41916.1"/>
    </source>
</evidence>
<dbReference type="GO" id="GO:0006742">
    <property type="term" value="P:NADP+ catabolic process"/>
    <property type="evidence" value="ECO:0007669"/>
    <property type="project" value="TreeGrafter"/>
</dbReference>
<organism evidence="11 12">
    <name type="scientific">Batrachochytrium dendrobatidis (strain JEL423)</name>
    <dbReference type="NCBI Taxonomy" id="403673"/>
    <lineage>
        <taxon>Eukaryota</taxon>
        <taxon>Fungi</taxon>
        <taxon>Fungi incertae sedis</taxon>
        <taxon>Chytridiomycota</taxon>
        <taxon>Chytridiomycota incertae sedis</taxon>
        <taxon>Chytridiomycetes</taxon>
        <taxon>Rhizophydiales</taxon>
        <taxon>Rhizophydiales incertae sedis</taxon>
        <taxon>Batrachochytrium</taxon>
    </lineage>
</organism>
<proteinExistence type="inferred from homology"/>
<name>A0A177WQ21_BATDL</name>
<feature type="domain" description="Nudix hydrolase" evidence="10">
    <location>
        <begin position="1"/>
        <end position="98"/>
    </location>
</feature>
<dbReference type="Proteomes" id="UP000077115">
    <property type="component" value="Unassembled WGS sequence"/>
</dbReference>
<dbReference type="InterPro" id="IPR050241">
    <property type="entry name" value="NAD-cap_RNA_hydrolase_NudC"/>
</dbReference>
<dbReference type="GO" id="GO:0019677">
    <property type="term" value="P:NAD+ catabolic process"/>
    <property type="evidence" value="ECO:0007669"/>
    <property type="project" value="TreeGrafter"/>
</dbReference>
<keyword evidence="8" id="KW-0520">NAD</keyword>
<dbReference type="EMBL" id="DS022306">
    <property type="protein sequence ID" value="OAJ41916.1"/>
    <property type="molecule type" value="Genomic_DNA"/>
</dbReference>
<dbReference type="STRING" id="403673.A0A177WQ21"/>
<comment type="similarity">
    <text evidence="3">Belongs to the Nudix hydrolase family. NudC subfamily.</text>
</comment>
<accession>A0A177WQ21</accession>
<sequence length="98" mass="11200">MIMDRSTDSIRITFIPGILPLMWFKNSIWRAGFMEPGESIDEACKREVFEETNVLLRDVRFHSSQPWPFPSQLMLGCIGVASKENIIIHDGELEGTLC</sequence>
<evidence type="ECO:0000259" key="10">
    <source>
        <dbReference type="PROSITE" id="PS51462"/>
    </source>
</evidence>
<dbReference type="OrthoDB" id="10249612at2759"/>
<evidence type="ECO:0000256" key="5">
    <source>
        <dbReference type="ARBA" id="ARBA00022723"/>
    </source>
</evidence>
<evidence type="ECO:0000256" key="2">
    <source>
        <dbReference type="ARBA" id="ARBA00001947"/>
    </source>
</evidence>
<dbReference type="eggNOG" id="KOG3084">
    <property type="taxonomic scope" value="Eukaryota"/>
</dbReference>
<evidence type="ECO:0000256" key="3">
    <source>
        <dbReference type="ARBA" id="ARBA00009595"/>
    </source>
</evidence>
<dbReference type="GO" id="GO:0005777">
    <property type="term" value="C:peroxisome"/>
    <property type="evidence" value="ECO:0007669"/>
    <property type="project" value="TreeGrafter"/>
</dbReference>
<dbReference type="InterPro" id="IPR000086">
    <property type="entry name" value="NUDIX_hydrolase_dom"/>
</dbReference>
<dbReference type="GO" id="GO:0035529">
    <property type="term" value="F:NADH pyrophosphatase activity"/>
    <property type="evidence" value="ECO:0007669"/>
    <property type="project" value="TreeGrafter"/>
</dbReference>
<dbReference type="InterPro" id="IPR049734">
    <property type="entry name" value="NudC-like_C"/>
</dbReference>
<evidence type="ECO:0000256" key="7">
    <source>
        <dbReference type="ARBA" id="ARBA00022842"/>
    </source>
</evidence>
<dbReference type="VEuPathDB" id="FungiDB:BDEG_25445"/>
<dbReference type="InterPro" id="IPR015797">
    <property type="entry name" value="NUDIX_hydrolase-like_dom_sf"/>
</dbReference>
<dbReference type="SUPFAM" id="SSF55811">
    <property type="entry name" value="Nudix"/>
    <property type="match status" value="1"/>
</dbReference>
<dbReference type="PROSITE" id="PS51462">
    <property type="entry name" value="NUDIX"/>
    <property type="match status" value="1"/>
</dbReference>
<keyword evidence="6" id="KW-0378">Hydrolase</keyword>
<evidence type="ECO:0000256" key="8">
    <source>
        <dbReference type="ARBA" id="ARBA00023027"/>
    </source>
</evidence>
<dbReference type="Pfam" id="PF00293">
    <property type="entry name" value="NUDIX"/>
    <property type="match status" value="1"/>
</dbReference>
<dbReference type="PANTHER" id="PTHR42904">
    <property type="entry name" value="NUDIX HYDROLASE, NUDC SUBFAMILY"/>
    <property type="match status" value="1"/>
</dbReference>
<dbReference type="PROSITE" id="PS00893">
    <property type="entry name" value="NUDIX_BOX"/>
    <property type="match status" value="1"/>
</dbReference>
<protein>
    <recommendedName>
        <fullName evidence="4">NAD(+) diphosphatase</fullName>
        <ecNumber evidence="4">3.6.1.22</ecNumber>
    </recommendedName>
</protein>
<evidence type="ECO:0000313" key="12">
    <source>
        <dbReference type="Proteomes" id="UP000077115"/>
    </source>
</evidence>
<evidence type="ECO:0000256" key="4">
    <source>
        <dbReference type="ARBA" id="ARBA00012381"/>
    </source>
</evidence>
<keyword evidence="5" id="KW-0479">Metal-binding</keyword>
<dbReference type="GO" id="GO:0005829">
    <property type="term" value="C:cytosol"/>
    <property type="evidence" value="ECO:0007669"/>
    <property type="project" value="TreeGrafter"/>
</dbReference>
<dbReference type="InterPro" id="IPR020084">
    <property type="entry name" value="NUDIX_hydrolase_CS"/>
</dbReference>
<dbReference type="EC" id="3.6.1.22" evidence="4"/>
<dbReference type="PANTHER" id="PTHR42904:SF6">
    <property type="entry name" value="NAD-CAPPED RNA HYDROLASE NUDT12"/>
    <property type="match status" value="1"/>
</dbReference>
<dbReference type="CDD" id="cd03429">
    <property type="entry name" value="NUDIX_NADH_pyrophosphatase_Nudt13"/>
    <property type="match status" value="1"/>
</dbReference>
<reference evidence="11 12" key="2">
    <citation type="submission" date="2016-05" db="EMBL/GenBank/DDBJ databases">
        <title>Lineage-specific infection strategies underlie the spectrum of fungal disease in amphibians.</title>
        <authorList>
            <person name="Cuomo C.A."/>
            <person name="Farrer R.A."/>
            <person name="James T."/>
            <person name="Longcore J."/>
            <person name="Birren B."/>
        </authorList>
    </citation>
    <scope>NUCLEOTIDE SEQUENCE [LARGE SCALE GENOMIC DNA]</scope>
    <source>
        <strain evidence="11 12">JEL423</strain>
    </source>
</reference>
<dbReference type="AlphaFoldDB" id="A0A177WQ21"/>
<gene>
    <name evidence="11" type="ORF">BDEG_25445</name>
</gene>
<comment type="cofactor">
    <cofactor evidence="2">
        <name>Zn(2+)</name>
        <dbReference type="ChEBI" id="CHEBI:29105"/>
    </cofactor>
</comment>
<evidence type="ECO:0000256" key="6">
    <source>
        <dbReference type="ARBA" id="ARBA00022801"/>
    </source>
</evidence>
<comment type="cofactor">
    <cofactor evidence="1">
        <name>Mg(2+)</name>
        <dbReference type="ChEBI" id="CHEBI:18420"/>
    </cofactor>
</comment>
<evidence type="ECO:0000256" key="9">
    <source>
        <dbReference type="ARBA" id="ARBA00023679"/>
    </source>
</evidence>
<keyword evidence="7" id="KW-0460">Magnesium</keyword>
<comment type="catalytic activity">
    <reaction evidence="9">
        <text>a 5'-end NAD(+)-phospho-ribonucleoside in mRNA + H2O = a 5'-end phospho-adenosine-phospho-ribonucleoside in mRNA + beta-nicotinamide D-ribonucleotide + 2 H(+)</text>
        <dbReference type="Rhea" id="RHEA:60876"/>
        <dbReference type="Rhea" id="RHEA-COMP:15698"/>
        <dbReference type="Rhea" id="RHEA-COMP:15719"/>
        <dbReference type="ChEBI" id="CHEBI:14649"/>
        <dbReference type="ChEBI" id="CHEBI:15377"/>
        <dbReference type="ChEBI" id="CHEBI:15378"/>
        <dbReference type="ChEBI" id="CHEBI:144029"/>
        <dbReference type="ChEBI" id="CHEBI:144051"/>
    </reaction>
    <physiologicalReaction direction="left-to-right" evidence="9">
        <dbReference type="Rhea" id="RHEA:60877"/>
    </physiologicalReaction>
</comment>